<accession>A0A0W8FG02</accession>
<gene>
    <name evidence="1" type="ORF">ASZ90_010431</name>
</gene>
<reference evidence="1" key="1">
    <citation type="journal article" date="2015" name="Proc. Natl. Acad. Sci. U.S.A.">
        <title>Networks of energetic and metabolic interactions define dynamics in microbial communities.</title>
        <authorList>
            <person name="Embree M."/>
            <person name="Liu J.K."/>
            <person name="Al-Bassam M.M."/>
            <person name="Zengler K."/>
        </authorList>
    </citation>
    <scope>NUCLEOTIDE SEQUENCE</scope>
</reference>
<dbReference type="EMBL" id="LNQE01001252">
    <property type="protein sequence ID" value="KUG19837.1"/>
    <property type="molecule type" value="Genomic_DNA"/>
</dbReference>
<organism evidence="1">
    <name type="scientific">hydrocarbon metagenome</name>
    <dbReference type="NCBI Taxonomy" id="938273"/>
    <lineage>
        <taxon>unclassified sequences</taxon>
        <taxon>metagenomes</taxon>
        <taxon>ecological metagenomes</taxon>
    </lineage>
</organism>
<dbReference type="AlphaFoldDB" id="A0A0W8FG02"/>
<protein>
    <submittedName>
        <fullName evidence="1">Uncharacterized protein</fullName>
    </submittedName>
</protein>
<proteinExistence type="predicted"/>
<comment type="caution">
    <text evidence="1">The sequence shown here is derived from an EMBL/GenBank/DDBJ whole genome shotgun (WGS) entry which is preliminary data.</text>
</comment>
<evidence type="ECO:0000313" key="1">
    <source>
        <dbReference type="EMBL" id="KUG19837.1"/>
    </source>
</evidence>
<sequence length="142" mass="15861">MESDDERIMLLRMKEEIGRITGEILDLYEQFEKGVEMQPEHGVAARPVNAGEITRRIKRVVSLLESIARSGAPERDMADFNRLAAQIVHYGDLVGYRFVKIHILTFCSAADAVAIEDIGNGLRVDIPGIAISSFRTDIPLHI</sequence>
<name>A0A0W8FG02_9ZZZZ</name>